<evidence type="ECO:0000256" key="3">
    <source>
        <dbReference type="ARBA" id="ARBA00022692"/>
    </source>
</evidence>
<feature type="transmembrane region" description="Helical" evidence="6">
    <location>
        <begin position="427"/>
        <end position="450"/>
    </location>
</feature>
<feature type="transmembrane region" description="Helical" evidence="6">
    <location>
        <begin position="376"/>
        <end position="396"/>
    </location>
</feature>
<name>A0A7S7SKH1_PALFE</name>
<feature type="transmembrane region" description="Helical" evidence="6">
    <location>
        <begin position="594"/>
        <end position="614"/>
    </location>
</feature>
<feature type="transmembrane region" description="Helical" evidence="6">
    <location>
        <begin position="285"/>
        <end position="307"/>
    </location>
</feature>
<gene>
    <name evidence="7" type="ORF">IRI77_30300</name>
</gene>
<proteinExistence type="predicted"/>
<keyword evidence="4 6" id="KW-1133">Transmembrane helix</keyword>
<feature type="transmembrane region" description="Helical" evidence="6">
    <location>
        <begin position="109"/>
        <end position="130"/>
    </location>
</feature>
<accession>A0A7S7SKH1</accession>
<dbReference type="Proteomes" id="UP000593892">
    <property type="component" value="Chromosome"/>
</dbReference>
<keyword evidence="5 6" id="KW-0472">Membrane</keyword>
<evidence type="ECO:0000256" key="2">
    <source>
        <dbReference type="ARBA" id="ARBA00022448"/>
    </source>
</evidence>
<feature type="transmembrane region" description="Helical" evidence="6">
    <location>
        <begin position="403"/>
        <end position="421"/>
    </location>
</feature>
<dbReference type="InterPro" id="IPR045035">
    <property type="entry name" value="YSL-like"/>
</dbReference>
<feature type="transmembrane region" description="Helical" evidence="6">
    <location>
        <begin position="523"/>
        <end position="543"/>
    </location>
</feature>
<dbReference type="InterPro" id="IPR004813">
    <property type="entry name" value="OPT"/>
</dbReference>
<feature type="transmembrane region" description="Helical" evidence="6">
    <location>
        <begin position="471"/>
        <end position="489"/>
    </location>
</feature>
<dbReference type="NCBIfam" id="TIGR00728">
    <property type="entry name" value="OPT_sfam"/>
    <property type="match status" value="1"/>
</dbReference>
<dbReference type="InterPro" id="IPR004814">
    <property type="entry name" value="Oligopep_transpt"/>
</dbReference>
<protein>
    <submittedName>
        <fullName evidence="7">Oligopeptide transporter, OPT family</fullName>
    </submittedName>
</protein>
<dbReference type="NCBIfam" id="TIGR00733">
    <property type="entry name" value="OPT family oligopeptide transporter"/>
    <property type="match status" value="1"/>
</dbReference>
<evidence type="ECO:0000256" key="5">
    <source>
        <dbReference type="ARBA" id="ARBA00023136"/>
    </source>
</evidence>
<comment type="subcellular location">
    <subcellularLocation>
        <location evidence="1">Membrane</location>
        <topology evidence="1">Multi-pass membrane protein</topology>
    </subcellularLocation>
</comment>
<keyword evidence="8" id="KW-1185">Reference proteome</keyword>
<feature type="transmembrane region" description="Helical" evidence="6">
    <location>
        <begin position="69"/>
        <end position="94"/>
    </location>
</feature>
<feature type="transmembrane region" description="Helical" evidence="6">
    <location>
        <begin position="634"/>
        <end position="654"/>
    </location>
</feature>
<reference evidence="7 8" key="1">
    <citation type="submission" date="2020-10" db="EMBL/GenBank/DDBJ databases">
        <title>Complete genome sequence of Paludibaculum fermentans P105T, a facultatively anaerobic acidobacterium capable of dissimilatory Fe(III) reduction.</title>
        <authorList>
            <person name="Dedysh S.N."/>
            <person name="Beletsky A.V."/>
            <person name="Kulichevskaya I.S."/>
            <person name="Mardanov A.V."/>
            <person name="Ravin N.V."/>
        </authorList>
    </citation>
    <scope>NUCLEOTIDE SEQUENCE [LARGE SCALE GENOMIC DNA]</scope>
    <source>
        <strain evidence="7 8">P105</strain>
    </source>
</reference>
<keyword evidence="2" id="KW-0813">Transport</keyword>
<evidence type="ECO:0000313" key="8">
    <source>
        <dbReference type="Proteomes" id="UP000593892"/>
    </source>
</evidence>
<dbReference type="AlphaFoldDB" id="A0A7S7SKH1"/>
<dbReference type="PANTHER" id="PTHR31645">
    <property type="entry name" value="OLIGOPEPTIDE TRANSPORTER YGL114W-RELATED"/>
    <property type="match status" value="1"/>
</dbReference>
<evidence type="ECO:0000313" key="7">
    <source>
        <dbReference type="EMBL" id="QOY87025.1"/>
    </source>
</evidence>
<feature type="transmembrane region" description="Helical" evidence="6">
    <location>
        <begin position="12"/>
        <end position="33"/>
    </location>
</feature>
<dbReference type="EMBL" id="CP063849">
    <property type="protein sequence ID" value="QOY87025.1"/>
    <property type="molecule type" value="Genomic_DNA"/>
</dbReference>
<evidence type="ECO:0000256" key="1">
    <source>
        <dbReference type="ARBA" id="ARBA00004141"/>
    </source>
</evidence>
<dbReference type="PANTHER" id="PTHR31645:SF0">
    <property type="entry name" value="OLIGOPEPTIDE TRANSPORTER YGL114W-RELATED"/>
    <property type="match status" value="1"/>
</dbReference>
<feature type="transmembrane region" description="Helical" evidence="6">
    <location>
        <begin position="243"/>
        <end position="265"/>
    </location>
</feature>
<dbReference type="GO" id="GO:0035673">
    <property type="term" value="F:oligopeptide transmembrane transporter activity"/>
    <property type="evidence" value="ECO:0007669"/>
    <property type="project" value="InterPro"/>
</dbReference>
<dbReference type="Pfam" id="PF03169">
    <property type="entry name" value="OPT"/>
    <property type="match status" value="1"/>
</dbReference>
<dbReference type="KEGG" id="pfer:IRI77_30300"/>
<feature type="transmembrane region" description="Helical" evidence="6">
    <location>
        <begin position="345"/>
        <end position="364"/>
    </location>
</feature>
<dbReference type="RefSeq" id="WP_194448694.1">
    <property type="nucleotide sequence ID" value="NZ_CP063849.1"/>
</dbReference>
<keyword evidence="3 6" id="KW-0812">Transmembrane</keyword>
<evidence type="ECO:0000256" key="6">
    <source>
        <dbReference type="SAM" id="Phobius"/>
    </source>
</evidence>
<organism evidence="7 8">
    <name type="scientific">Paludibaculum fermentans</name>
    <dbReference type="NCBI Taxonomy" id="1473598"/>
    <lineage>
        <taxon>Bacteria</taxon>
        <taxon>Pseudomonadati</taxon>
        <taxon>Acidobacteriota</taxon>
        <taxon>Terriglobia</taxon>
        <taxon>Bryobacterales</taxon>
        <taxon>Bryobacteraceae</taxon>
        <taxon>Paludibaculum</taxon>
    </lineage>
</organism>
<feature type="transmembrane region" description="Helical" evidence="6">
    <location>
        <begin position="39"/>
        <end position="57"/>
    </location>
</feature>
<sequence>MTEPDPQLRELTVKSVFLGLFLAFVFGAANAYLGMKAGQTVAATIPAAVIAMALFRIPAFRGGLLEQNIARTAASVGEALVAGAIFTLPAFLLVEIDGQKLWADLRGHYWQGVVILLAGGLAGIFFIILLRRALCVEAGLPFPESVASYEIVKAGQESGDAPRLVFGGMAFGGLIQILKSDKGLQIFQEYAEGFIAFPRSVVRHFNFSKAPIGAVTHQGGIPWSTPALSPALIGIGYIIGPELASINVAGGFLAWWVLIPLLLFFDPDLSNRIGGAGHDVAAYTLWYNIVRPIAVGMMLVGAANTMFSMRKSIAESLMGAFRASAKSAHASGEVPRTERDIPTKWVLLCILALFVPVTAIYYGFTGGIGTAMGTALVMGGAGFLLSAVGGYLVGLVGSSNQPLSGLTLSALILSALLMQAMGVKGAAGVAAVLGVAAVVAVAVSVSGSLIQDLKAGHLLGGTPWKMQVVEILAVILLSVFLMGPIIALHEANLSTGGIGGRALPAPQAGLMAQLAKGIVSGDMAWGLLAIGAAFGLALLLCGARAMMLIAVGMYLPFDTSSAIFLGGLIKWVADKVMASYGPEIKAKAEEAGTLLASGLIAGEAVVGILLAVLFLTGVSSITHVFSGTDQFSWFPAWGGWLSWLPMAAIAWVLIRVPMRRSGQ</sequence>
<dbReference type="GO" id="GO:0016020">
    <property type="term" value="C:membrane"/>
    <property type="evidence" value="ECO:0007669"/>
    <property type="project" value="UniProtKB-SubCell"/>
</dbReference>
<evidence type="ECO:0000256" key="4">
    <source>
        <dbReference type="ARBA" id="ARBA00022989"/>
    </source>
</evidence>